<keyword evidence="1" id="KW-0812">Transmembrane</keyword>
<dbReference type="SMART" id="SM00703">
    <property type="entry name" value="NRF"/>
    <property type="match status" value="1"/>
</dbReference>
<keyword evidence="1" id="KW-1133">Transmembrane helix</keyword>
<keyword evidence="1" id="KW-0472">Membrane</keyword>
<feature type="transmembrane region" description="Helical" evidence="1">
    <location>
        <begin position="502"/>
        <end position="520"/>
    </location>
</feature>
<feature type="transmembrane region" description="Helical" evidence="1">
    <location>
        <begin position="298"/>
        <end position="320"/>
    </location>
</feature>
<evidence type="ECO:0000259" key="2">
    <source>
        <dbReference type="SMART" id="SM00703"/>
    </source>
</evidence>
<dbReference type="InterPro" id="IPR052728">
    <property type="entry name" value="O2_lipid_transport_reg"/>
</dbReference>
<dbReference type="PANTHER" id="PTHR11161:SF0">
    <property type="entry name" value="O-ACYLTRANSFERASE LIKE PROTEIN"/>
    <property type="match status" value="1"/>
</dbReference>
<dbReference type="Pfam" id="PF20146">
    <property type="entry name" value="NRF"/>
    <property type="match status" value="1"/>
</dbReference>
<comment type="caution">
    <text evidence="3">The sequence shown here is derived from an EMBL/GenBank/DDBJ whole genome shotgun (WGS) entry which is preliminary data.</text>
</comment>
<feature type="transmembrane region" description="Helical" evidence="1">
    <location>
        <begin position="148"/>
        <end position="169"/>
    </location>
</feature>
<dbReference type="InterPro" id="IPR006621">
    <property type="entry name" value="Nose-resist-to-fluoxetine_N"/>
</dbReference>
<evidence type="ECO:0000256" key="1">
    <source>
        <dbReference type="SAM" id="Phobius"/>
    </source>
</evidence>
<dbReference type="OMA" id="VFGHEYM"/>
<feature type="transmembrane region" description="Helical" evidence="1">
    <location>
        <begin position="423"/>
        <end position="446"/>
    </location>
</feature>
<keyword evidence="4" id="KW-1185">Reference proteome</keyword>
<feature type="transmembrane region" description="Helical" evidence="1">
    <location>
        <begin position="386"/>
        <end position="403"/>
    </location>
</feature>
<feature type="domain" description="Nose resistant-to-fluoxetine protein N-terminal" evidence="2">
    <location>
        <begin position="11"/>
        <end position="139"/>
    </location>
</feature>
<proteinExistence type="predicted"/>
<dbReference type="AlphaFoldDB" id="A0A484ASX4"/>
<dbReference type="EMBL" id="LSRL02002157">
    <property type="protein sequence ID" value="TDG38711.1"/>
    <property type="molecule type" value="Genomic_DNA"/>
</dbReference>
<gene>
    <name evidence="3" type="ORF">AWZ03_014867</name>
</gene>
<feature type="non-terminal residue" evidence="3">
    <location>
        <position position="1"/>
    </location>
</feature>
<sequence>MFSPRLLNKDDLQCIADMSRWMNDLKSGRLWSMKMIDSWGSIPSGILYLNLLDMGNYGECIKINKAVSDGPTIKGKYCLAEIPILKMIGAPINRKLRIGICFPFSCSAAHMDVFLGKVIQQVIGSTSSLSLVNENSCRTNERKPLDGIAILTIVLLSIFAALALLATLYDYFLVTDQAKFPAFIKVFSIRATSRSLFRITPPKSNTNVIECLHGMRCLSLIWVVFGHEYMFGLAGPNINKINFIHWSESPFAQTIIHAVFSVDTFFFLSGMLVVMVALRAMERSKGNLNVPLMYLHRYLRLTPLLAMAILAYMKLIPLLVDGPLANAGFDNYEICERSWFWTLLYVQNYATKQICLPHSWYLSVDMQMYLLSPILLVALYKWGKKAAIGAVVLIVLLTVYLFTNMMVQKHSVFIKNNDGSQRLLYFYTHMHATPWLVGAVFGYFLHANRGKYFKLNRLTVWSGWIIALAIFFACEFSLLPYVEWTGRDLSTLSDSLYYSLTRIGWPIALCWVTFACMQGYGGMANSLLSSPLWQPLSKLSYSAYVWHIFIQEINGRRYQTNTFFSNYEMMLKFWEDFGFTLLTAYLMYTIIEAPLGGLEGLLLPNRRPSPKPAIETESQLKKDPEFVKNNQLSEKANLSQLANDVEAAQDVPSSAPAVNT</sequence>
<organism evidence="3 4">
    <name type="scientific">Drosophila navojoa</name>
    <name type="common">Fruit fly</name>
    <dbReference type="NCBI Taxonomy" id="7232"/>
    <lineage>
        <taxon>Eukaryota</taxon>
        <taxon>Metazoa</taxon>
        <taxon>Ecdysozoa</taxon>
        <taxon>Arthropoda</taxon>
        <taxon>Hexapoda</taxon>
        <taxon>Insecta</taxon>
        <taxon>Pterygota</taxon>
        <taxon>Neoptera</taxon>
        <taxon>Endopterygota</taxon>
        <taxon>Diptera</taxon>
        <taxon>Brachycera</taxon>
        <taxon>Muscomorpha</taxon>
        <taxon>Ephydroidea</taxon>
        <taxon>Drosophilidae</taxon>
        <taxon>Drosophila</taxon>
    </lineage>
</organism>
<reference evidence="3 4" key="1">
    <citation type="journal article" date="2019" name="J. Hered.">
        <title>An Improved Genome Assembly for Drosophila navojoa, the Basal Species in the mojavensis Cluster.</title>
        <authorList>
            <person name="Vanderlinde T."/>
            <person name="Dupim E.G."/>
            <person name="Nazario-Yepiz N.O."/>
            <person name="Carvalho A.B."/>
        </authorList>
    </citation>
    <scope>NUCLEOTIDE SEQUENCE [LARGE SCALE GENOMIC DNA]</scope>
    <source>
        <strain evidence="3">Navoj_Jal97</strain>
        <tissue evidence="3">Whole organism</tissue>
    </source>
</reference>
<dbReference type="PANTHER" id="PTHR11161">
    <property type="entry name" value="O-ACYLTRANSFERASE"/>
    <property type="match status" value="1"/>
</dbReference>
<dbReference type="Pfam" id="PF01757">
    <property type="entry name" value="Acyl_transf_3"/>
    <property type="match status" value="1"/>
</dbReference>
<protein>
    <recommendedName>
        <fullName evidence="2">Nose resistant-to-fluoxetine protein N-terminal domain-containing protein</fullName>
    </recommendedName>
</protein>
<evidence type="ECO:0000313" key="4">
    <source>
        <dbReference type="Proteomes" id="UP000295192"/>
    </source>
</evidence>
<feature type="transmembrane region" description="Helical" evidence="1">
    <location>
        <begin position="255"/>
        <end position="278"/>
    </location>
</feature>
<feature type="transmembrane region" description="Helical" evidence="1">
    <location>
        <begin position="458"/>
        <end position="482"/>
    </location>
</feature>
<dbReference type="InterPro" id="IPR002656">
    <property type="entry name" value="Acyl_transf_3_dom"/>
</dbReference>
<name>A0A484ASX4_DRONA</name>
<accession>A0A484ASX4</accession>
<dbReference type="OrthoDB" id="118951at2759"/>
<evidence type="ECO:0000313" key="3">
    <source>
        <dbReference type="EMBL" id="TDG38711.1"/>
    </source>
</evidence>
<dbReference type="Proteomes" id="UP000295192">
    <property type="component" value="Unassembled WGS sequence"/>
</dbReference>
<dbReference type="GO" id="GO:0016747">
    <property type="term" value="F:acyltransferase activity, transferring groups other than amino-acyl groups"/>
    <property type="evidence" value="ECO:0007669"/>
    <property type="project" value="InterPro"/>
</dbReference>